<sequence>MIKHLTLAATAAAALFTTAPAQAGDGDFIGEILMFGGTFCPRGYIKADGQILPIATNQALFSLYGTNYGGDGRTTFGVPDLTRFAPDGILYCVADQGIYPSRS</sequence>
<name>A0ABY1P6R5_9RHOB</name>
<comment type="caution">
    <text evidence="3">The sequence shown here is derived from an EMBL/GenBank/DDBJ whole genome shotgun (WGS) entry which is preliminary data.</text>
</comment>
<dbReference type="RefSeq" id="WP_346770611.1">
    <property type="nucleotide sequence ID" value="NZ_FXTY01000005.1"/>
</dbReference>
<evidence type="ECO:0000313" key="4">
    <source>
        <dbReference type="Proteomes" id="UP001157961"/>
    </source>
</evidence>
<dbReference type="Pfam" id="PF07484">
    <property type="entry name" value="Collar"/>
    <property type="match status" value="1"/>
</dbReference>
<proteinExistence type="predicted"/>
<feature type="chain" id="PRO_5045109555" evidence="1">
    <location>
        <begin position="24"/>
        <end position="103"/>
    </location>
</feature>
<keyword evidence="1" id="KW-0732">Signal</keyword>
<dbReference type="EMBL" id="FXTY01000005">
    <property type="protein sequence ID" value="SMP26510.1"/>
    <property type="molecule type" value="Genomic_DNA"/>
</dbReference>
<dbReference type="Gene3D" id="3.90.1340.10">
    <property type="entry name" value="Phage tail collar domain"/>
    <property type="match status" value="1"/>
</dbReference>
<reference evidence="3 4" key="1">
    <citation type="submission" date="2017-05" db="EMBL/GenBank/DDBJ databases">
        <authorList>
            <person name="Varghese N."/>
            <person name="Submissions S."/>
        </authorList>
    </citation>
    <scope>NUCLEOTIDE SEQUENCE [LARGE SCALE GENOMIC DNA]</scope>
    <source>
        <strain evidence="3 4">DSM 29734</strain>
    </source>
</reference>
<organism evidence="3 4">
    <name type="scientific">Shimia sagamensis</name>
    <dbReference type="NCBI Taxonomy" id="1566352"/>
    <lineage>
        <taxon>Bacteria</taxon>
        <taxon>Pseudomonadati</taxon>
        <taxon>Pseudomonadota</taxon>
        <taxon>Alphaproteobacteria</taxon>
        <taxon>Rhodobacterales</taxon>
        <taxon>Roseobacteraceae</taxon>
    </lineage>
</organism>
<gene>
    <name evidence="3" type="ORF">SAMN06265373_105259</name>
</gene>
<dbReference type="InterPro" id="IPR011083">
    <property type="entry name" value="Phage_tail_collar_dom"/>
</dbReference>
<evidence type="ECO:0000259" key="2">
    <source>
        <dbReference type="Pfam" id="PF07484"/>
    </source>
</evidence>
<protein>
    <submittedName>
        <fullName evidence="3">Phage Tail Collar Domain</fullName>
    </submittedName>
</protein>
<feature type="signal peptide" evidence="1">
    <location>
        <begin position="1"/>
        <end position="23"/>
    </location>
</feature>
<feature type="domain" description="Phage tail collar" evidence="2">
    <location>
        <begin position="30"/>
        <end position="82"/>
    </location>
</feature>
<dbReference type="InterPro" id="IPR037053">
    <property type="entry name" value="Phage_tail_collar_dom_sf"/>
</dbReference>
<evidence type="ECO:0000256" key="1">
    <source>
        <dbReference type="SAM" id="SignalP"/>
    </source>
</evidence>
<keyword evidence="4" id="KW-1185">Reference proteome</keyword>
<accession>A0ABY1P6R5</accession>
<dbReference type="SUPFAM" id="SSF88874">
    <property type="entry name" value="Receptor-binding domain of short tail fibre protein gp12"/>
    <property type="match status" value="1"/>
</dbReference>
<evidence type="ECO:0000313" key="3">
    <source>
        <dbReference type="EMBL" id="SMP26510.1"/>
    </source>
</evidence>
<dbReference type="Proteomes" id="UP001157961">
    <property type="component" value="Unassembled WGS sequence"/>
</dbReference>